<dbReference type="InterPro" id="IPR002078">
    <property type="entry name" value="Sigma_54_int"/>
</dbReference>
<feature type="modified residue" description="4-aspartylphosphate" evidence="6">
    <location>
        <position position="57"/>
    </location>
</feature>
<dbReference type="PROSITE" id="PS00676">
    <property type="entry name" value="SIGMA54_INTERACT_2"/>
    <property type="match status" value="1"/>
</dbReference>
<dbReference type="SMART" id="SM00382">
    <property type="entry name" value="AAA"/>
    <property type="match status" value="1"/>
</dbReference>
<evidence type="ECO:0000256" key="5">
    <source>
        <dbReference type="ARBA" id="ARBA00023163"/>
    </source>
</evidence>
<dbReference type="Proteomes" id="UP000464378">
    <property type="component" value="Chromosome"/>
</dbReference>
<dbReference type="InterPro" id="IPR027417">
    <property type="entry name" value="P-loop_NTPase"/>
</dbReference>
<dbReference type="InterPro" id="IPR002197">
    <property type="entry name" value="HTH_Fis"/>
</dbReference>
<dbReference type="InterPro" id="IPR001789">
    <property type="entry name" value="Sig_transdc_resp-reg_receiver"/>
</dbReference>
<gene>
    <name evidence="9" type="ORF">GMBLW1_06380</name>
</gene>
<evidence type="ECO:0008006" key="11">
    <source>
        <dbReference type="Google" id="ProtNLM"/>
    </source>
</evidence>
<reference evidence="9" key="1">
    <citation type="submission" date="2019-04" db="EMBL/GenBank/DDBJ databases">
        <authorList>
            <consortium name="Science for Life Laboratories"/>
        </authorList>
    </citation>
    <scope>NUCLEOTIDE SEQUENCE</scope>
    <source>
        <strain evidence="9">MBLW1</strain>
    </source>
</reference>
<dbReference type="GO" id="GO:0000160">
    <property type="term" value="P:phosphorelay signal transduction system"/>
    <property type="evidence" value="ECO:0007669"/>
    <property type="project" value="InterPro"/>
</dbReference>
<keyword evidence="5" id="KW-0804">Transcription</keyword>
<dbReference type="Pfam" id="PF00072">
    <property type="entry name" value="Response_reg"/>
    <property type="match status" value="1"/>
</dbReference>
<dbReference type="GO" id="GO:0043565">
    <property type="term" value="F:sequence-specific DNA binding"/>
    <property type="evidence" value="ECO:0007669"/>
    <property type="project" value="InterPro"/>
</dbReference>
<dbReference type="InterPro" id="IPR025944">
    <property type="entry name" value="Sigma_54_int_dom_CS"/>
</dbReference>
<accession>A0A6C2YR16</accession>
<dbReference type="PROSITE" id="PS50045">
    <property type="entry name" value="SIGMA54_INTERACT_4"/>
    <property type="match status" value="1"/>
</dbReference>
<dbReference type="PANTHER" id="PTHR32071">
    <property type="entry name" value="TRANSCRIPTIONAL REGULATORY PROTEIN"/>
    <property type="match status" value="1"/>
</dbReference>
<evidence type="ECO:0000256" key="6">
    <source>
        <dbReference type="PROSITE-ProRule" id="PRU00169"/>
    </source>
</evidence>
<dbReference type="EMBL" id="LR593887">
    <property type="protein sequence ID" value="VTS04015.1"/>
    <property type="molecule type" value="Genomic_DNA"/>
</dbReference>
<dbReference type="FunFam" id="3.40.50.300:FF:000006">
    <property type="entry name" value="DNA-binding transcriptional regulator NtrC"/>
    <property type="match status" value="1"/>
</dbReference>
<dbReference type="Gene3D" id="3.40.50.2300">
    <property type="match status" value="1"/>
</dbReference>
<dbReference type="InterPro" id="IPR058031">
    <property type="entry name" value="AAA_lid_NorR"/>
</dbReference>
<dbReference type="KEGG" id="tim:GMBLW1_06380"/>
<keyword evidence="4" id="KW-0238">DNA-binding</keyword>
<dbReference type="AlphaFoldDB" id="A0A6C2YR16"/>
<protein>
    <recommendedName>
        <fullName evidence="11">Response regulatory domain-containing protein</fullName>
    </recommendedName>
</protein>
<evidence type="ECO:0000256" key="2">
    <source>
        <dbReference type="ARBA" id="ARBA00022840"/>
    </source>
</evidence>
<evidence type="ECO:0000259" key="8">
    <source>
        <dbReference type="PROSITE" id="PS50110"/>
    </source>
</evidence>
<dbReference type="GO" id="GO:0006355">
    <property type="term" value="P:regulation of DNA-templated transcription"/>
    <property type="evidence" value="ECO:0007669"/>
    <property type="project" value="InterPro"/>
</dbReference>
<dbReference type="InterPro" id="IPR011006">
    <property type="entry name" value="CheY-like_superfamily"/>
</dbReference>
<dbReference type="CDD" id="cd00009">
    <property type="entry name" value="AAA"/>
    <property type="match status" value="1"/>
</dbReference>
<dbReference type="Gene3D" id="3.40.50.300">
    <property type="entry name" value="P-loop containing nucleotide triphosphate hydrolases"/>
    <property type="match status" value="1"/>
</dbReference>
<proteinExistence type="predicted"/>
<dbReference type="SUPFAM" id="SSF46689">
    <property type="entry name" value="Homeodomain-like"/>
    <property type="match status" value="1"/>
</dbReference>
<keyword evidence="6" id="KW-0597">Phosphoprotein</keyword>
<evidence type="ECO:0000313" key="10">
    <source>
        <dbReference type="Proteomes" id="UP000464378"/>
    </source>
</evidence>
<sequence length="544" mass="60413">MATPHKLRILFVDDETYLQEIMRHELPSFGHEVTICPDGNSAMRTIQKATFDVAILDLRLPDMTGMDVLRWLKQVSPDTDAIMMTGHGTQDTVVEAMRLGAVDFLNKPCKMAEIEAILLRLLERRRMKNNNAALQTRVKAAEGPSMLIGQSPAMIPVQQLIATVAPTNSSVLILGETGTGKEMAARTLYQMSHRADGPFVPVNCGALAEHLVESELFGHRRGAFTGAERDHKGLFEVANGGTLFLDELGELNRNIQVKLLRFLESGEIRRVGDSEPIVVDVRVLCATNRDLWTMVSREEFREDLLYRLNTFEIRLPPLRERIADIPDLARHLLARTAKRPIEQVSRLLSPQALEVMCQYSWPGNVRELANAMEYAYIVSGGQPITDQHLPHTVRTGRQSMRPAQAAPMMSPPGYPQMGQSIPPNTMPYGIPPSHPQAHPQAMPYHPAQPGMGMPQAHPQAHPQSLPPMAPQGYLPPQSPVGAADPSMLAGGHSARTLRDIEMEHILRTLAKHGNNKQRTAEELGISVKTLYNKLTQYEEDRKAG</sequence>
<keyword evidence="3" id="KW-0805">Transcription regulation</keyword>
<feature type="domain" description="Response regulatory" evidence="8">
    <location>
        <begin position="8"/>
        <end position="122"/>
    </location>
</feature>
<dbReference type="PROSITE" id="PS00688">
    <property type="entry name" value="SIGMA54_INTERACT_3"/>
    <property type="match status" value="1"/>
</dbReference>
<dbReference type="InterPro" id="IPR003593">
    <property type="entry name" value="AAA+_ATPase"/>
</dbReference>
<dbReference type="PANTHER" id="PTHR32071:SF100">
    <property type="entry name" value="RESPONSE REGULATOR PROTEIN PILR"/>
    <property type="match status" value="1"/>
</dbReference>
<dbReference type="SUPFAM" id="SSF52540">
    <property type="entry name" value="P-loop containing nucleoside triphosphate hydrolases"/>
    <property type="match status" value="1"/>
</dbReference>
<dbReference type="InterPro" id="IPR025943">
    <property type="entry name" value="Sigma_54_int_dom_ATP-bd_2"/>
</dbReference>
<keyword evidence="1" id="KW-0547">Nucleotide-binding</keyword>
<dbReference type="PROSITE" id="PS50110">
    <property type="entry name" value="RESPONSE_REGULATORY"/>
    <property type="match status" value="1"/>
</dbReference>
<evidence type="ECO:0000256" key="1">
    <source>
        <dbReference type="ARBA" id="ARBA00022741"/>
    </source>
</evidence>
<feature type="domain" description="Sigma-54 factor interaction" evidence="7">
    <location>
        <begin position="147"/>
        <end position="377"/>
    </location>
</feature>
<dbReference type="InParanoid" id="A0A6C2YR16"/>
<dbReference type="Gene3D" id="1.10.8.60">
    <property type="match status" value="1"/>
</dbReference>
<dbReference type="Pfam" id="PF25601">
    <property type="entry name" value="AAA_lid_14"/>
    <property type="match status" value="1"/>
</dbReference>
<evidence type="ECO:0000313" key="9">
    <source>
        <dbReference type="EMBL" id="VIP03322.1"/>
    </source>
</evidence>
<dbReference type="EMBL" id="LR586016">
    <property type="protein sequence ID" value="VIP03322.1"/>
    <property type="molecule type" value="Genomic_DNA"/>
</dbReference>
<keyword evidence="2" id="KW-0067">ATP-binding</keyword>
<evidence type="ECO:0000256" key="4">
    <source>
        <dbReference type="ARBA" id="ARBA00023125"/>
    </source>
</evidence>
<dbReference type="GO" id="GO:0005524">
    <property type="term" value="F:ATP binding"/>
    <property type="evidence" value="ECO:0007669"/>
    <property type="project" value="UniProtKB-KW"/>
</dbReference>
<dbReference type="Pfam" id="PF00158">
    <property type="entry name" value="Sigma54_activat"/>
    <property type="match status" value="1"/>
</dbReference>
<name>A0A6C2YR16_9BACT</name>
<evidence type="ECO:0000259" key="7">
    <source>
        <dbReference type="PROSITE" id="PS50045"/>
    </source>
</evidence>
<dbReference type="RefSeq" id="WP_232056193.1">
    <property type="nucleotide sequence ID" value="NZ_LR593887.1"/>
</dbReference>
<dbReference type="Pfam" id="PF02954">
    <property type="entry name" value="HTH_8"/>
    <property type="match status" value="1"/>
</dbReference>
<dbReference type="InterPro" id="IPR009057">
    <property type="entry name" value="Homeodomain-like_sf"/>
</dbReference>
<dbReference type="Gene3D" id="1.10.10.60">
    <property type="entry name" value="Homeodomain-like"/>
    <property type="match status" value="1"/>
</dbReference>
<evidence type="ECO:0000256" key="3">
    <source>
        <dbReference type="ARBA" id="ARBA00023015"/>
    </source>
</evidence>
<dbReference type="SMART" id="SM00448">
    <property type="entry name" value="REC"/>
    <property type="match status" value="1"/>
</dbReference>
<keyword evidence="10" id="KW-1185">Reference proteome</keyword>
<dbReference type="SUPFAM" id="SSF52172">
    <property type="entry name" value="CheY-like"/>
    <property type="match status" value="1"/>
</dbReference>
<organism evidence="9">
    <name type="scientific">Tuwongella immobilis</name>
    <dbReference type="NCBI Taxonomy" id="692036"/>
    <lineage>
        <taxon>Bacteria</taxon>
        <taxon>Pseudomonadati</taxon>
        <taxon>Planctomycetota</taxon>
        <taxon>Planctomycetia</taxon>
        <taxon>Gemmatales</taxon>
        <taxon>Gemmataceae</taxon>
        <taxon>Tuwongella</taxon>
    </lineage>
</organism>